<dbReference type="AlphaFoldDB" id="A0A8S9S858"/>
<dbReference type="InterPro" id="IPR001356">
    <property type="entry name" value="HD"/>
</dbReference>
<evidence type="ECO:0000256" key="1">
    <source>
        <dbReference type="ARBA" id="ARBA00004123"/>
    </source>
</evidence>
<dbReference type="PANTHER" id="PTHR46777:SF14">
    <property type="entry name" value="WUSCHEL-RELATED HOMEOBOX 10-RELATED"/>
    <property type="match status" value="1"/>
</dbReference>
<reference evidence="6" key="1">
    <citation type="submission" date="2019-12" db="EMBL/GenBank/DDBJ databases">
        <title>Genome sequencing and annotation of Brassica cretica.</title>
        <authorList>
            <person name="Studholme D.J."/>
            <person name="Sarris P."/>
        </authorList>
    </citation>
    <scope>NUCLEOTIDE SEQUENCE</scope>
    <source>
        <strain evidence="6">PFS-109/04</strain>
        <tissue evidence="6">Leaf</tissue>
    </source>
</reference>
<dbReference type="GO" id="GO:0003677">
    <property type="term" value="F:DNA binding"/>
    <property type="evidence" value="ECO:0007669"/>
    <property type="project" value="UniProtKB-UniRule"/>
</dbReference>
<gene>
    <name evidence="6" type="ORF">F2Q69_00027170</name>
</gene>
<feature type="compositionally biased region" description="Basic and acidic residues" evidence="4">
    <location>
        <begin position="16"/>
        <end position="26"/>
    </location>
</feature>
<dbReference type="Proteomes" id="UP000712600">
    <property type="component" value="Unassembled WGS sequence"/>
</dbReference>
<feature type="domain" description="Homeobox" evidence="5">
    <location>
        <begin position="95"/>
        <end position="160"/>
    </location>
</feature>
<dbReference type="GO" id="GO:0003700">
    <property type="term" value="F:DNA-binding transcription factor activity"/>
    <property type="evidence" value="ECO:0007669"/>
    <property type="project" value="InterPro"/>
</dbReference>
<name>A0A8S9S858_BRACR</name>
<dbReference type="EMBL" id="QGKX02000088">
    <property type="protein sequence ID" value="KAF3589881.1"/>
    <property type="molecule type" value="Genomic_DNA"/>
</dbReference>
<dbReference type="PROSITE" id="PS50071">
    <property type="entry name" value="HOMEOBOX_2"/>
    <property type="match status" value="1"/>
</dbReference>
<keyword evidence="2 3" id="KW-0539">Nucleus</keyword>
<evidence type="ECO:0000259" key="5">
    <source>
        <dbReference type="PROSITE" id="PS50071"/>
    </source>
</evidence>
<feature type="DNA-binding region" description="Homeobox" evidence="2">
    <location>
        <begin position="97"/>
        <end position="161"/>
    </location>
</feature>
<dbReference type="SMART" id="SM00389">
    <property type="entry name" value="HOX"/>
    <property type="match status" value="1"/>
</dbReference>
<evidence type="ECO:0000256" key="3">
    <source>
        <dbReference type="RuleBase" id="RU000682"/>
    </source>
</evidence>
<dbReference type="InterPro" id="IPR009057">
    <property type="entry name" value="Homeodomain-like_sf"/>
</dbReference>
<feature type="non-terminal residue" evidence="6">
    <location>
        <position position="1"/>
    </location>
</feature>
<protein>
    <recommendedName>
        <fullName evidence="5">Homeobox domain-containing protein</fullName>
    </recommendedName>
</protein>
<dbReference type="InterPro" id="IPR044559">
    <property type="entry name" value="WOX13-like"/>
</dbReference>
<sequence length="230" mass="26309">YSLHHIYGKKRKRRKQSGEREMERENQNGAYVGRGVMTEEQMETLRKQIAVYAVICEQLALLHNSLSSFHPLSSGINPNGDGYFNPMVASSSAQRISTRNRWTPTSTQLQILESIYEEKSGTPNRRRIREIATELSEHGQITETNVYNWFQNRRARSKRKQPQTMATTDQAEDAAVTTDEKRSCGDSGVFESYEHILFPSPDLGIEHLLSRGELSGDFNSYTIADIKYKE</sequence>
<evidence type="ECO:0000256" key="4">
    <source>
        <dbReference type="SAM" id="MobiDB-lite"/>
    </source>
</evidence>
<evidence type="ECO:0000256" key="2">
    <source>
        <dbReference type="PROSITE-ProRule" id="PRU00108"/>
    </source>
</evidence>
<feature type="region of interest" description="Disordered" evidence="4">
    <location>
        <begin position="1"/>
        <end position="27"/>
    </location>
</feature>
<organism evidence="6 7">
    <name type="scientific">Brassica cretica</name>
    <name type="common">Mustard</name>
    <dbReference type="NCBI Taxonomy" id="69181"/>
    <lineage>
        <taxon>Eukaryota</taxon>
        <taxon>Viridiplantae</taxon>
        <taxon>Streptophyta</taxon>
        <taxon>Embryophyta</taxon>
        <taxon>Tracheophyta</taxon>
        <taxon>Spermatophyta</taxon>
        <taxon>Magnoliopsida</taxon>
        <taxon>eudicotyledons</taxon>
        <taxon>Gunneridae</taxon>
        <taxon>Pentapetalae</taxon>
        <taxon>rosids</taxon>
        <taxon>malvids</taxon>
        <taxon>Brassicales</taxon>
        <taxon>Brassicaceae</taxon>
        <taxon>Brassiceae</taxon>
        <taxon>Brassica</taxon>
    </lineage>
</organism>
<comment type="subcellular location">
    <subcellularLocation>
        <location evidence="1 2 3">Nucleus</location>
    </subcellularLocation>
</comment>
<dbReference type="Gene3D" id="1.10.10.60">
    <property type="entry name" value="Homeodomain-like"/>
    <property type="match status" value="1"/>
</dbReference>
<feature type="region of interest" description="Disordered" evidence="4">
    <location>
        <begin position="157"/>
        <end position="184"/>
    </location>
</feature>
<dbReference type="Pfam" id="PF00046">
    <property type="entry name" value="Homeodomain"/>
    <property type="match status" value="1"/>
</dbReference>
<dbReference type="PANTHER" id="PTHR46777">
    <property type="entry name" value="WUSCHEL-RELATED HOMEOBOX 13"/>
    <property type="match status" value="1"/>
</dbReference>
<accession>A0A8S9S858</accession>
<dbReference type="GO" id="GO:0005634">
    <property type="term" value="C:nucleus"/>
    <property type="evidence" value="ECO:0007669"/>
    <property type="project" value="UniProtKB-SubCell"/>
</dbReference>
<feature type="compositionally biased region" description="Basic residues" evidence="4">
    <location>
        <begin position="1"/>
        <end position="15"/>
    </location>
</feature>
<evidence type="ECO:0000313" key="6">
    <source>
        <dbReference type="EMBL" id="KAF3589881.1"/>
    </source>
</evidence>
<keyword evidence="2 3" id="KW-0238">DNA-binding</keyword>
<evidence type="ECO:0000313" key="7">
    <source>
        <dbReference type="Proteomes" id="UP000712600"/>
    </source>
</evidence>
<proteinExistence type="predicted"/>
<comment type="caution">
    <text evidence="6">The sequence shown here is derived from an EMBL/GenBank/DDBJ whole genome shotgun (WGS) entry which is preliminary data.</text>
</comment>
<dbReference type="SUPFAM" id="SSF46689">
    <property type="entry name" value="Homeodomain-like"/>
    <property type="match status" value="1"/>
</dbReference>
<keyword evidence="2 3" id="KW-0371">Homeobox</keyword>
<dbReference type="CDD" id="cd00086">
    <property type="entry name" value="homeodomain"/>
    <property type="match status" value="1"/>
</dbReference>